<organism evidence="1 2">
    <name type="scientific">Octopus vulgaris</name>
    <name type="common">Common octopus</name>
    <dbReference type="NCBI Taxonomy" id="6645"/>
    <lineage>
        <taxon>Eukaryota</taxon>
        <taxon>Metazoa</taxon>
        <taxon>Spiralia</taxon>
        <taxon>Lophotrochozoa</taxon>
        <taxon>Mollusca</taxon>
        <taxon>Cephalopoda</taxon>
        <taxon>Coleoidea</taxon>
        <taxon>Octopodiformes</taxon>
        <taxon>Octopoda</taxon>
        <taxon>Incirrata</taxon>
        <taxon>Octopodidae</taxon>
        <taxon>Octopus</taxon>
    </lineage>
</organism>
<protein>
    <submittedName>
        <fullName evidence="1">Uncharacterized protein</fullName>
    </submittedName>
</protein>
<accession>A0AA36EXZ5</accession>
<gene>
    <name evidence="1" type="ORF">OCTVUL_1B006740</name>
</gene>
<keyword evidence="2" id="KW-1185">Reference proteome</keyword>
<proteinExistence type="predicted"/>
<name>A0AA36EXZ5_OCTVU</name>
<dbReference type="Proteomes" id="UP001162480">
    <property type="component" value="Chromosome 2"/>
</dbReference>
<sequence length="105" mass="11859">MYHHAFWEEKPTPSTTLISKSLCVNVTWVLLSIVGQKHIAKIVKKAEGVLASLTKSFVDLAPSDYHLFPNMKKPLARNYYRGDYDIISAADDYFLTKLTNGIQAL</sequence>
<evidence type="ECO:0000313" key="1">
    <source>
        <dbReference type="EMBL" id="CAI9717424.1"/>
    </source>
</evidence>
<evidence type="ECO:0000313" key="2">
    <source>
        <dbReference type="Proteomes" id="UP001162480"/>
    </source>
</evidence>
<dbReference type="AlphaFoldDB" id="A0AA36EXZ5"/>
<reference evidence="1" key="1">
    <citation type="submission" date="2023-08" db="EMBL/GenBank/DDBJ databases">
        <authorList>
            <person name="Alioto T."/>
            <person name="Alioto T."/>
            <person name="Gomez Garrido J."/>
        </authorList>
    </citation>
    <scope>NUCLEOTIDE SEQUENCE</scope>
</reference>
<dbReference type="EMBL" id="OX597815">
    <property type="protein sequence ID" value="CAI9717424.1"/>
    <property type="molecule type" value="Genomic_DNA"/>
</dbReference>